<gene>
    <name evidence="6" type="ORF">ACFQ1S_06945</name>
</gene>
<feature type="domain" description="Fibronectin type-III" evidence="4">
    <location>
        <begin position="1"/>
        <end position="35"/>
    </location>
</feature>
<evidence type="ECO:0000259" key="5">
    <source>
        <dbReference type="PROSITE" id="PS51173"/>
    </source>
</evidence>
<protein>
    <submittedName>
        <fullName evidence="6">Cellulose binding domain-containing protein</fullName>
    </submittedName>
</protein>
<dbReference type="EMBL" id="JBHTIS010000270">
    <property type="protein sequence ID" value="MFD1045340.1"/>
    <property type="molecule type" value="Genomic_DNA"/>
</dbReference>
<evidence type="ECO:0000313" key="7">
    <source>
        <dbReference type="Proteomes" id="UP001597045"/>
    </source>
</evidence>
<dbReference type="Proteomes" id="UP001597045">
    <property type="component" value="Unassembled WGS sequence"/>
</dbReference>
<keyword evidence="1" id="KW-0119">Carbohydrate metabolism</keyword>
<evidence type="ECO:0000256" key="2">
    <source>
        <dbReference type="ARBA" id="ARBA00023295"/>
    </source>
</evidence>
<comment type="caution">
    <text evidence="6">The sequence shown here is derived from an EMBL/GenBank/DDBJ whole genome shotgun (WGS) entry which is preliminary data.</text>
</comment>
<dbReference type="Gene3D" id="2.60.40.290">
    <property type="match status" value="1"/>
</dbReference>
<dbReference type="InterPro" id="IPR036116">
    <property type="entry name" value="FN3_sf"/>
</dbReference>
<proteinExistence type="predicted"/>
<evidence type="ECO:0000313" key="6">
    <source>
        <dbReference type="EMBL" id="MFD1045340.1"/>
    </source>
</evidence>
<keyword evidence="3" id="KW-0624">Polysaccharide degradation</keyword>
<dbReference type="Gene3D" id="2.60.40.10">
    <property type="entry name" value="Immunoglobulins"/>
    <property type="match status" value="1"/>
</dbReference>
<dbReference type="InterPro" id="IPR001919">
    <property type="entry name" value="CBD2"/>
</dbReference>
<feature type="non-terminal residue" evidence="6">
    <location>
        <position position="1"/>
    </location>
</feature>
<dbReference type="InterPro" id="IPR013783">
    <property type="entry name" value="Ig-like_fold"/>
</dbReference>
<dbReference type="InterPro" id="IPR003961">
    <property type="entry name" value="FN3_dom"/>
</dbReference>
<evidence type="ECO:0000256" key="3">
    <source>
        <dbReference type="ARBA" id="ARBA00023326"/>
    </source>
</evidence>
<name>A0ABW3M8U2_9PSEU</name>
<dbReference type="InterPro" id="IPR012291">
    <property type="entry name" value="CBM2_carb-bd_dom_sf"/>
</dbReference>
<dbReference type="PROSITE" id="PS51173">
    <property type="entry name" value="CBM2"/>
    <property type="match status" value="1"/>
</dbReference>
<dbReference type="SUPFAM" id="SSF49265">
    <property type="entry name" value="Fibronectin type III"/>
    <property type="match status" value="1"/>
</dbReference>
<dbReference type="Pfam" id="PF00553">
    <property type="entry name" value="CBM_2"/>
    <property type="match status" value="1"/>
</dbReference>
<evidence type="ECO:0000259" key="4">
    <source>
        <dbReference type="PROSITE" id="PS50853"/>
    </source>
</evidence>
<feature type="domain" description="CBM2" evidence="5">
    <location>
        <begin position="34"/>
        <end position="141"/>
    </location>
</feature>
<dbReference type="PROSITE" id="PS50853">
    <property type="entry name" value="FN3"/>
    <property type="match status" value="1"/>
</dbReference>
<accession>A0ABW3M8U2</accession>
<dbReference type="InterPro" id="IPR008965">
    <property type="entry name" value="CBM2/CBM3_carb-bd_dom_sf"/>
</dbReference>
<organism evidence="6 7">
    <name type="scientific">Kibdelosporangium lantanae</name>
    <dbReference type="NCBI Taxonomy" id="1497396"/>
    <lineage>
        <taxon>Bacteria</taxon>
        <taxon>Bacillati</taxon>
        <taxon>Actinomycetota</taxon>
        <taxon>Actinomycetes</taxon>
        <taxon>Pseudonocardiales</taxon>
        <taxon>Pseudonocardiaceae</taxon>
        <taxon>Kibdelosporangium</taxon>
    </lineage>
</organism>
<dbReference type="SMART" id="SM00637">
    <property type="entry name" value="CBD_II"/>
    <property type="match status" value="1"/>
</dbReference>
<keyword evidence="2" id="KW-0326">Glycosidase</keyword>
<dbReference type="SUPFAM" id="SSF49384">
    <property type="entry name" value="Carbohydrate-binding domain"/>
    <property type="match status" value="1"/>
</dbReference>
<evidence type="ECO:0000256" key="1">
    <source>
        <dbReference type="ARBA" id="ARBA00023277"/>
    </source>
</evidence>
<keyword evidence="2" id="KW-0378">Hydrolase</keyword>
<keyword evidence="7" id="KW-1185">Reference proteome</keyword>
<reference evidence="7" key="1">
    <citation type="journal article" date="2019" name="Int. J. Syst. Evol. Microbiol.">
        <title>The Global Catalogue of Microorganisms (GCM) 10K type strain sequencing project: providing services to taxonomists for standard genome sequencing and annotation.</title>
        <authorList>
            <consortium name="The Broad Institute Genomics Platform"/>
            <consortium name="The Broad Institute Genome Sequencing Center for Infectious Disease"/>
            <person name="Wu L."/>
            <person name="Ma J."/>
        </authorList>
    </citation>
    <scope>NUCLEOTIDE SEQUENCE [LARGE SCALE GENOMIC DNA]</scope>
    <source>
        <strain evidence="7">JCM 31486</strain>
    </source>
</reference>
<sequence>GLTPSTSYTLTVVARNGAGLTSADSPTAQFTTLPDTPTGGCKVTYTTNTWNTGFSADITITNTGTTAWTNWTLGFSFPGNQKITQGWSATWSQSGANVTAKSLSWNGALAPGQSTWVGFNASYTGTNTNPSAFTVNGRACS</sequence>